<feature type="transmembrane region" description="Helical" evidence="1">
    <location>
        <begin position="333"/>
        <end position="351"/>
    </location>
</feature>
<feature type="transmembrane region" description="Helical" evidence="1">
    <location>
        <begin position="363"/>
        <end position="381"/>
    </location>
</feature>
<dbReference type="NCBIfam" id="NF008712">
    <property type="entry name" value="PRK11715.1-1"/>
    <property type="match status" value="1"/>
</dbReference>
<dbReference type="GO" id="GO:0005886">
    <property type="term" value="C:plasma membrane"/>
    <property type="evidence" value="ECO:0007669"/>
    <property type="project" value="TreeGrafter"/>
</dbReference>
<dbReference type="PANTHER" id="PTHR30092">
    <property type="entry name" value="INNER MEMBRANE PROTEIN CRED"/>
    <property type="match status" value="1"/>
</dbReference>
<dbReference type="PIRSF" id="PIRSF004548">
    <property type="entry name" value="CreD"/>
    <property type="match status" value="1"/>
</dbReference>
<reference evidence="2" key="2">
    <citation type="submission" date="2021-04" db="EMBL/GenBank/DDBJ databases">
        <authorList>
            <person name="Gilroy R."/>
        </authorList>
    </citation>
    <scope>NUCLEOTIDE SEQUENCE</scope>
    <source>
        <strain evidence="2">23274</strain>
    </source>
</reference>
<proteinExistence type="predicted"/>
<dbReference type="Pfam" id="PF06123">
    <property type="entry name" value="CreD"/>
    <property type="match status" value="1"/>
</dbReference>
<reference evidence="2" key="1">
    <citation type="journal article" date="2021" name="PeerJ">
        <title>Extensive microbial diversity within the chicken gut microbiome revealed by metagenomics and culture.</title>
        <authorList>
            <person name="Gilroy R."/>
            <person name="Ravi A."/>
            <person name="Getino M."/>
            <person name="Pursley I."/>
            <person name="Horton D.L."/>
            <person name="Alikhan N.F."/>
            <person name="Baker D."/>
            <person name="Gharbi K."/>
            <person name="Hall N."/>
            <person name="Watson M."/>
            <person name="Adriaenssens E.M."/>
            <person name="Foster-Nyarko E."/>
            <person name="Jarju S."/>
            <person name="Secka A."/>
            <person name="Antonio M."/>
            <person name="Oren A."/>
            <person name="Chaudhuri R.R."/>
            <person name="La Ragione R."/>
            <person name="Hildebrand F."/>
            <person name="Pallen M.J."/>
        </authorList>
    </citation>
    <scope>NUCLEOTIDE SEQUENCE</scope>
    <source>
        <strain evidence="2">23274</strain>
    </source>
</reference>
<sequence>METQTQNTTTKGNIRPTFLQRNALSVKIVLIGLLILILLIPIAMVRGVISERSRNAQDAIREVQDKWSNAQTVTGPYLEIPFEEEVTSVSYENNQEKTQIRKIRKSLYVLPENLDISGTLETEILRRGPYEIVVYKTPLELSGTFALPQDKKSRDRKYLLSQASLSIGLSDLRGISEQITIDWDGTPLPCHSGLPANSIAATGVTTDLPDLQAGDTVRFSVRLHLKGSQSMQFAPLGRTTRVRLASDCPTPSFNGSFLPEQRDVTDSGFTAEWKVLNLNRNYPQNFTSDWKDQNLNTRSTRHFGESYNDNPLALFGVDLLLPVKQYQQATRSVKYASLFIILTFVICFFVEITRKKNIHPFQYLLVGLALCLFYTLLISISEYLGFGWAYLIAAVMTIALLVCYLAGLLKIKRTACLIGGLLALLYAYIYILLQMETYALLTGSIGLFIILAIIMRFSLKINWNNPIND</sequence>
<keyword evidence="1" id="KW-1133">Transmembrane helix</keyword>
<dbReference type="InterPro" id="IPR010364">
    <property type="entry name" value="Uncharacterised_IM_CreD"/>
</dbReference>
<gene>
    <name evidence="2" type="primary">creD</name>
    <name evidence="2" type="ORF">H9863_04450</name>
</gene>
<evidence type="ECO:0000313" key="2">
    <source>
        <dbReference type="EMBL" id="HIX03353.1"/>
    </source>
</evidence>
<dbReference type="AlphaFoldDB" id="A0A9D2AB62"/>
<feature type="transmembrane region" description="Helical" evidence="1">
    <location>
        <begin position="387"/>
        <end position="407"/>
    </location>
</feature>
<comment type="caution">
    <text evidence="2">The sequence shown here is derived from an EMBL/GenBank/DDBJ whole genome shotgun (WGS) entry which is preliminary data.</text>
</comment>
<dbReference type="Proteomes" id="UP000824202">
    <property type="component" value="Unassembled WGS sequence"/>
</dbReference>
<feature type="transmembrane region" description="Helical" evidence="1">
    <location>
        <begin position="439"/>
        <end position="459"/>
    </location>
</feature>
<feature type="transmembrane region" description="Helical" evidence="1">
    <location>
        <begin position="414"/>
        <end position="433"/>
    </location>
</feature>
<protein>
    <submittedName>
        <fullName evidence="2">Cell envelope integrity protein CreD</fullName>
    </submittedName>
</protein>
<name>A0A9D2AB62_9BACT</name>
<dbReference type="EMBL" id="DXFT01000087">
    <property type="protein sequence ID" value="HIX03353.1"/>
    <property type="molecule type" value="Genomic_DNA"/>
</dbReference>
<keyword evidence="1" id="KW-0812">Transmembrane</keyword>
<keyword evidence="1" id="KW-0472">Membrane</keyword>
<evidence type="ECO:0000313" key="3">
    <source>
        <dbReference type="Proteomes" id="UP000824202"/>
    </source>
</evidence>
<organism evidence="2 3">
    <name type="scientific">Candidatus Odoribacter faecigallinarum</name>
    <dbReference type="NCBI Taxonomy" id="2838706"/>
    <lineage>
        <taxon>Bacteria</taxon>
        <taxon>Pseudomonadati</taxon>
        <taxon>Bacteroidota</taxon>
        <taxon>Bacteroidia</taxon>
        <taxon>Bacteroidales</taxon>
        <taxon>Odoribacteraceae</taxon>
        <taxon>Odoribacter</taxon>
    </lineage>
</organism>
<dbReference type="PANTHER" id="PTHR30092:SF0">
    <property type="entry name" value="INNER MEMBRANE PROTEIN CRED"/>
    <property type="match status" value="1"/>
</dbReference>
<evidence type="ECO:0000256" key="1">
    <source>
        <dbReference type="SAM" id="Phobius"/>
    </source>
</evidence>
<accession>A0A9D2AB62</accession>
<feature type="transmembrane region" description="Helical" evidence="1">
    <location>
        <begin position="28"/>
        <end position="49"/>
    </location>
</feature>